<proteinExistence type="predicted"/>
<feature type="compositionally biased region" description="Basic and acidic residues" evidence="1">
    <location>
        <begin position="1"/>
        <end position="10"/>
    </location>
</feature>
<feature type="compositionally biased region" description="Low complexity" evidence="1">
    <location>
        <begin position="11"/>
        <end position="36"/>
    </location>
</feature>
<protein>
    <submittedName>
        <fullName evidence="2">Uncharacterized protein</fullName>
    </submittedName>
</protein>
<keyword evidence="3" id="KW-1185">Reference proteome</keyword>
<gene>
    <name evidence="2" type="ORF">HYH03_015042</name>
</gene>
<evidence type="ECO:0000313" key="3">
    <source>
        <dbReference type="Proteomes" id="UP000612055"/>
    </source>
</evidence>
<evidence type="ECO:0000256" key="1">
    <source>
        <dbReference type="SAM" id="MobiDB-lite"/>
    </source>
</evidence>
<reference evidence="2" key="1">
    <citation type="journal article" date="2020" name="bioRxiv">
        <title>Comparative genomics of Chlamydomonas.</title>
        <authorList>
            <person name="Craig R.J."/>
            <person name="Hasan A.R."/>
            <person name="Ness R.W."/>
            <person name="Keightley P.D."/>
        </authorList>
    </citation>
    <scope>NUCLEOTIDE SEQUENCE</scope>
    <source>
        <strain evidence="2">CCAP 11/70</strain>
    </source>
</reference>
<dbReference type="AlphaFoldDB" id="A0A835XP31"/>
<feature type="region of interest" description="Disordered" evidence="1">
    <location>
        <begin position="1"/>
        <end position="36"/>
    </location>
</feature>
<sequence length="211" mass="21701">MCSVRPDLRKLLPSPSNSASNGSAQSGQTIPAYTTPPLTATTRPAVVFTWYPIQTILPTVQRWGGYFTLPSPPVGTTYTSFVPIPANNSQLYSCAGCSGNDPGNGYYVGGASLAVKTFNATYAVATCTIRIASPGGAGTPVISATNSHFYASYLPLTNAAPGSFPPSSTTPALPQGEGSTITITGNVQGGTRPATNPIVYLACHLDTSTCS</sequence>
<accession>A0A835XP31</accession>
<dbReference type="Proteomes" id="UP000612055">
    <property type="component" value="Unassembled WGS sequence"/>
</dbReference>
<comment type="caution">
    <text evidence="2">The sequence shown here is derived from an EMBL/GenBank/DDBJ whole genome shotgun (WGS) entry which is preliminary data.</text>
</comment>
<name>A0A835XP31_9CHLO</name>
<dbReference type="OrthoDB" id="538385at2759"/>
<organism evidence="2 3">
    <name type="scientific">Edaphochlamys debaryana</name>
    <dbReference type="NCBI Taxonomy" id="47281"/>
    <lineage>
        <taxon>Eukaryota</taxon>
        <taxon>Viridiplantae</taxon>
        <taxon>Chlorophyta</taxon>
        <taxon>core chlorophytes</taxon>
        <taxon>Chlorophyceae</taxon>
        <taxon>CS clade</taxon>
        <taxon>Chlamydomonadales</taxon>
        <taxon>Chlamydomonadales incertae sedis</taxon>
        <taxon>Edaphochlamys</taxon>
    </lineage>
</organism>
<evidence type="ECO:0000313" key="2">
    <source>
        <dbReference type="EMBL" id="KAG2486338.1"/>
    </source>
</evidence>
<dbReference type="EMBL" id="JAEHOE010000114">
    <property type="protein sequence ID" value="KAG2486338.1"/>
    <property type="molecule type" value="Genomic_DNA"/>
</dbReference>